<gene>
    <name evidence="5" type="ORF">FHX78_114039</name>
</gene>
<proteinExistence type="predicted"/>
<accession>A0A561TIU6</accession>
<evidence type="ECO:0000256" key="1">
    <source>
        <dbReference type="SAM" id="MobiDB-lite"/>
    </source>
</evidence>
<dbReference type="InterPro" id="IPR036366">
    <property type="entry name" value="PGBDSf"/>
</dbReference>
<dbReference type="GO" id="GO:0015562">
    <property type="term" value="F:efflux transmembrane transporter activity"/>
    <property type="evidence" value="ECO:0007669"/>
    <property type="project" value="TreeGrafter"/>
</dbReference>
<evidence type="ECO:0000313" key="5">
    <source>
        <dbReference type="EMBL" id="TWF87043.1"/>
    </source>
</evidence>
<organism evidence="5 6">
    <name type="scientific">Streptomyces capillispiralis</name>
    <dbReference type="NCBI Taxonomy" id="68182"/>
    <lineage>
        <taxon>Bacteria</taxon>
        <taxon>Bacillati</taxon>
        <taxon>Actinomycetota</taxon>
        <taxon>Actinomycetes</taxon>
        <taxon>Kitasatosporales</taxon>
        <taxon>Streptomycetaceae</taxon>
        <taxon>Streptomyces</taxon>
    </lineage>
</organism>
<feature type="compositionally biased region" description="Low complexity" evidence="1">
    <location>
        <begin position="484"/>
        <end position="496"/>
    </location>
</feature>
<dbReference type="Gene3D" id="2.40.420.20">
    <property type="match status" value="1"/>
</dbReference>
<feature type="transmembrane region" description="Helical" evidence="2">
    <location>
        <begin position="89"/>
        <end position="111"/>
    </location>
</feature>
<protein>
    <submittedName>
        <fullName evidence="5">Putative peptidoglycan binding protein</fullName>
    </submittedName>
</protein>
<sequence>MATQSPVDEPSPLDEPAPVGEPSPLDQNAPGDVPSALDEPVSADGPVSTDEPVSADGPSAVEGPAVLDVPGTGATPPKRVSGLSRRRKVFVSIAVIAASVSAGGLAAASFVKSPAQQAAEQKPPPAGPLTTPVAKRVLANSLITRGTVVASSTLSATPTGASGKDGGGGGAIITAVHTEVGRKVEPGQVLVDVSGRPLIALPGALPSYTDLRPGDTNDAVAQLQDALRQLGHTTGPDRRGHFGEGTKNAVKRFYTDLGYSVPDTGGTGGAADKAELLAADNKVAAAQRQVDAMRRQIAARDGAGDESGSGRGTGGGDGDGADVKAQADTGQASSPGTAQEQPEQQGQQGAGPDPGEPLDVQLSHLETALAQARQARADLVARTGPMVPMSEVVFIPSFPARVTAVNGARGSAVSSPLITFSAGELQVSAQLDPAQGQLLRAGMKVKINADALGLEAGATVKSVGSVTTVPPNGTPGADGGDGAGAAAADGAAPASGSTGGGGGGGPAGGVAPYVPVVIVPDKPLGARWNGQAVRLTITSAQTEGEVLVVPSAAVTSRADGRTTVTVLRGTTRTQVVVTPGLSGDGYVQVTPVEGGLRPGDDVVVGTR</sequence>
<feature type="region of interest" description="Disordered" evidence="1">
    <location>
        <begin position="467"/>
        <end position="504"/>
    </location>
</feature>
<keyword evidence="2" id="KW-1133">Transmembrane helix</keyword>
<dbReference type="Pfam" id="PF01471">
    <property type="entry name" value="PG_binding_1"/>
    <property type="match status" value="1"/>
</dbReference>
<dbReference type="PANTHER" id="PTHR30469">
    <property type="entry name" value="MULTIDRUG RESISTANCE PROTEIN MDTA"/>
    <property type="match status" value="1"/>
</dbReference>
<keyword evidence="2" id="KW-0812">Transmembrane</keyword>
<dbReference type="Gene3D" id="1.10.101.10">
    <property type="entry name" value="PGBD-like superfamily/PGBD"/>
    <property type="match status" value="1"/>
</dbReference>
<keyword evidence="2" id="KW-0472">Membrane</keyword>
<dbReference type="Proteomes" id="UP000316603">
    <property type="component" value="Unassembled WGS sequence"/>
</dbReference>
<dbReference type="PANTHER" id="PTHR30469:SF15">
    <property type="entry name" value="HLYD FAMILY OF SECRETION PROTEINS"/>
    <property type="match status" value="1"/>
</dbReference>
<evidence type="ECO:0000259" key="3">
    <source>
        <dbReference type="Pfam" id="PF01471"/>
    </source>
</evidence>
<dbReference type="RefSeq" id="WP_145868851.1">
    <property type="nucleotide sequence ID" value="NZ_BNCE01000002.1"/>
</dbReference>
<feature type="region of interest" description="Disordered" evidence="1">
    <location>
        <begin position="294"/>
        <end position="359"/>
    </location>
</feature>
<comment type="caution">
    <text evidence="5">The sequence shown here is derived from an EMBL/GenBank/DDBJ whole genome shotgun (WGS) entry which is preliminary data.</text>
</comment>
<dbReference type="EMBL" id="VIWV01000001">
    <property type="protein sequence ID" value="TWF87043.1"/>
    <property type="molecule type" value="Genomic_DNA"/>
</dbReference>
<dbReference type="OrthoDB" id="3268648at2"/>
<dbReference type="InterPro" id="IPR002477">
    <property type="entry name" value="Peptidoglycan-bd-like"/>
</dbReference>
<reference evidence="5 6" key="1">
    <citation type="submission" date="2019-06" db="EMBL/GenBank/DDBJ databases">
        <title>Sequencing the genomes of 1000 actinobacteria strains.</title>
        <authorList>
            <person name="Klenk H.-P."/>
        </authorList>
    </citation>
    <scope>NUCLEOTIDE SEQUENCE [LARGE SCALE GENOMIC DNA]</scope>
    <source>
        <strain evidence="5 6">DSM 41695</strain>
    </source>
</reference>
<feature type="compositionally biased region" description="Gly residues" evidence="1">
    <location>
        <begin position="305"/>
        <end position="318"/>
    </location>
</feature>
<dbReference type="Pfam" id="PF25967">
    <property type="entry name" value="RND-MFP_C"/>
    <property type="match status" value="1"/>
</dbReference>
<keyword evidence="6" id="KW-1185">Reference proteome</keyword>
<name>A0A561TIU6_9ACTN</name>
<feature type="compositionally biased region" description="Low complexity" evidence="1">
    <location>
        <begin position="335"/>
        <end position="353"/>
    </location>
</feature>
<dbReference type="AlphaFoldDB" id="A0A561TIU6"/>
<evidence type="ECO:0000259" key="4">
    <source>
        <dbReference type="Pfam" id="PF25967"/>
    </source>
</evidence>
<dbReference type="InterPro" id="IPR036365">
    <property type="entry name" value="PGBD-like_sf"/>
</dbReference>
<dbReference type="SUPFAM" id="SSF47090">
    <property type="entry name" value="PGBD-like"/>
    <property type="match status" value="1"/>
</dbReference>
<evidence type="ECO:0000313" key="6">
    <source>
        <dbReference type="Proteomes" id="UP000316603"/>
    </source>
</evidence>
<feature type="region of interest" description="Disordered" evidence="1">
    <location>
        <begin position="1"/>
        <end position="81"/>
    </location>
</feature>
<dbReference type="GO" id="GO:1990281">
    <property type="term" value="C:efflux pump complex"/>
    <property type="evidence" value="ECO:0007669"/>
    <property type="project" value="TreeGrafter"/>
</dbReference>
<evidence type="ECO:0000256" key="2">
    <source>
        <dbReference type="SAM" id="Phobius"/>
    </source>
</evidence>
<feature type="domain" description="Peptidoglycan binding-like" evidence="3">
    <location>
        <begin position="217"/>
        <end position="253"/>
    </location>
</feature>
<dbReference type="InterPro" id="IPR058627">
    <property type="entry name" value="MdtA-like_C"/>
</dbReference>
<feature type="domain" description="Multidrug resistance protein MdtA-like C-terminal permuted SH3" evidence="4">
    <location>
        <begin position="546"/>
        <end position="605"/>
    </location>
</feature>